<feature type="region of interest" description="Disordered" evidence="1">
    <location>
        <begin position="1"/>
        <end position="87"/>
    </location>
</feature>
<proteinExistence type="predicted"/>
<gene>
    <name evidence="2" type="ORF">MPDQ_003551</name>
</gene>
<evidence type="ECO:0000256" key="1">
    <source>
        <dbReference type="SAM" id="MobiDB-lite"/>
    </source>
</evidence>
<dbReference type="Proteomes" id="UP000319663">
    <property type="component" value="Unassembled WGS sequence"/>
</dbReference>
<dbReference type="OrthoDB" id="3912356at2759"/>
<feature type="compositionally biased region" description="Polar residues" evidence="1">
    <location>
        <begin position="33"/>
        <end position="42"/>
    </location>
</feature>
<sequence>MTKKYSFSARSRRSSTGTSVTAATTATTVTATEDPNLTPQDSRSIHRSGSFRSFLSHALRPKRSRKVLRKSTKLEDEPPSPPPLAPLQAHREKYRQLAGKIDPQLGENLDYTTVIHALGLNEHPENQFGDDGEFDENRPPGEPDIASLSPELWAEVAEYLNPAEVASLAFASKTLHDRLGDGPWRALDLPENREYKIKFLVGLDRFLPGHLLCFPCVKYHVRTKVGRERLKPAHVVNPLFECPNARNTLLRPPRHRIAPGRTLPFAFVQLVLRAWRYNIAYGITPDSLNRRWQRGSWTHSTRFVIDKGHLLMRVSSSAFADPGMPPSMKRLLLFNRDDYWPYFSVCDHWRDGELMNICKCALDHIPVPRDTAGLQGAEHKVKDALKGRIYDPNAVASLCGKCRPMRRCPECPTEYLVEVRLTEDKSCHDPKGVHFRQAIVVTRWSDLGDGKSPLQPEWASINGQYSGYDSFAVLGKRSISGIFESAVTYDTIPGQRIISLNPKNKKADVNGDSWY</sequence>
<protein>
    <recommendedName>
        <fullName evidence="4">F-box domain-containing protein</fullName>
    </recommendedName>
</protein>
<keyword evidence="3" id="KW-1185">Reference proteome</keyword>
<evidence type="ECO:0008006" key="4">
    <source>
        <dbReference type="Google" id="ProtNLM"/>
    </source>
</evidence>
<organism evidence="2 3">
    <name type="scientific">Monascus purpureus</name>
    <name type="common">Red mold</name>
    <name type="synonym">Monascus anka</name>
    <dbReference type="NCBI Taxonomy" id="5098"/>
    <lineage>
        <taxon>Eukaryota</taxon>
        <taxon>Fungi</taxon>
        <taxon>Dikarya</taxon>
        <taxon>Ascomycota</taxon>
        <taxon>Pezizomycotina</taxon>
        <taxon>Eurotiomycetes</taxon>
        <taxon>Eurotiomycetidae</taxon>
        <taxon>Eurotiales</taxon>
        <taxon>Aspergillaceae</taxon>
        <taxon>Monascus</taxon>
    </lineage>
</organism>
<accession>A0A507QKS8</accession>
<dbReference type="AlphaFoldDB" id="A0A507QKS8"/>
<evidence type="ECO:0000313" key="2">
    <source>
        <dbReference type="EMBL" id="TQB68383.1"/>
    </source>
</evidence>
<dbReference type="STRING" id="5098.A0A507QKS8"/>
<feature type="compositionally biased region" description="Basic residues" evidence="1">
    <location>
        <begin position="59"/>
        <end position="71"/>
    </location>
</feature>
<dbReference type="EMBL" id="VIFY01000222">
    <property type="protein sequence ID" value="TQB68383.1"/>
    <property type="molecule type" value="Genomic_DNA"/>
</dbReference>
<reference evidence="2 3" key="1">
    <citation type="submission" date="2019-06" db="EMBL/GenBank/DDBJ databases">
        <title>Wine fermentation using esterase from Monascus purpureus.</title>
        <authorList>
            <person name="Geng C."/>
            <person name="Zhang Y."/>
        </authorList>
    </citation>
    <scope>NUCLEOTIDE SEQUENCE [LARGE SCALE GENOMIC DNA]</scope>
    <source>
        <strain evidence="2">HQ1</strain>
    </source>
</reference>
<feature type="compositionally biased region" description="Low complexity" evidence="1">
    <location>
        <begin position="14"/>
        <end position="32"/>
    </location>
</feature>
<evidence type="ECO:0000313" key="3">
    <source>
        <dbReference type="Proteomes" id="UP000319663"/>
    </source>
</evidence>
<comment type="caution">
    <text evidence="2">The sequence shown here is derived from an EMBL/GenBank/DDBJ whole genome shotgun (WGS) entry which is preliminary data.</text>
</comment>
<name>A0A507QKS8_MONPU</name>